<dbReference type="EMBL" id="LAZR01002389">
    <property type="protein sequence ID" value="KKN30680.1"/>
    <property type="molecule type" value="Genomic_DNA"/>
</dbReference>
<organism evidence="1">
    <name type="scientific">marine sediment metagenome</name>
    <dbReference type="NCBI Taxonomy" id="412755"/>
    <lineage>
        <taxon>unclassified sequences</taxon>
        <taxon>metagenomes</taxon>
        <taxon>ecological metagenomes</taxon>
    </lineage>
</organism>
<accession>A0A0F9PFR0</accession>
<comment type="caution">
    <text evidence="1">The sequence shown here is derived from an EMBL/GenBank/DDBJ whole genome shotgun (WGS) entry which is preliminary data.</text>
</comment>
<sequence length="47" mass="5672">MNDCEYYCPDDCDQCEVRRVLDDRADDNGAFEYSRREDIKGEREYGR</sequence>
<reference evidence="1" key="1">
    <citation type="journal article" date="2015" name="Nature">
        <title>Complex archaea that bridge the gap between prokaryotes and eukaryotes.</title>
        <authorList>
            <person name="Spang A."/>
            <person name="Saw J.H."/>
            <person name="Jorgensen S.L."/>
            <person name="Zaremba-Niedzwiedzka K."/>
            <person name="Martijn J."/>
            <person name="Lind A.E."/>
            <person name="van Eijk R."/>
            <person name="Schleper C."/>
            <person name="Guy L."/>
            <person name="Ettema T.J."/>
        </authorList>
    </citation>
    <scope>NUCLEOTIDE SEQUENCE</scope>
</reference>
<name>A0A0F9PFR0_9ZZZZ</name>
<protein>
    <submittedName>
        <fullName evidence="1">Uncharacterized protein</fullName>
    </submittedName>
</protein>
<proteinExistence type="predicted"/>
<dbReference type="AlphaFoldDB" id="A0A0F9PFR0"/>
<evidence type="ECO:0000313" key="1">
    <source>
        <dbReference type="EMBL" id="KKN30680.1"/>
    </source>
</evidence>
<gene>
    <name evidence="1" type="ORF">LCGC14_0831890</name>
</gene>